<organism evidence="1 2">
    <name type="scientific">Prochlorococcus marinus (strain MIT 9303)</name>
    <dbReference type="NCBI Taxonomy" id="59922"/>
    <lineage>
        <taxon>Bacteria</taxon>
        <taxon>Bacillati</taxon>
        <taxon>Cyanobacteriota</taxon>
        <taxon>Cyanophyceae</taxon>
        <taxon>Synechococcales</taxon>
        <taxon>Prochlorococcaceae</taxon>
        <taxon>Prochlorococcus</taxon>
    </lineage>
</organism>
<dbReference type="HOGENOM" id="CLU_2603165_0_0_3"/>
<protein>
    <submittedName>
        <fullName evidence="1">Uncharacterized protein</fullName>
    </submittedName>
</protein>
<dbReference type="Gene3D" id="3.20.20.70">
    <property type="entry name" value="Aldolase class I"/>
    <property type="match status" value="1"/>
</dbReference>
<evidence type="ECO:0000313" key="2">
    <source>
        <dbReference type="Proteomes" id="UP000002274"/>
    </source>
</evidence>
<evidence type="ECO:0000313" key="1">
    <source>
        <dbReference type="EMBL" id="ABM77034.1"/>
    </source>
</evidence>
<reference evidence="1 2" key="1">
    <citation type="journal article" date="2007" name="PLoS Genet.">
        <title>Patterns and implications of gene gain and loss in the evolution of Prochlorococcus.</title>
        <authorList>
            <person name="Kettler G.C."/>
            <person name="Martiny A.C."/>
            <person name="Huang K."/>
            <person name="Zucker J."/>
            <person name="Coleman M.L."/>
            <person name="Rodrigue S."/>
            <person name="Chen F."/>
            <person name="Lapidus A."/>
            <person name="Ferriera S."/>
            <person name="Johnson J."/>
            <person name="Steglich C."/>
            <person name="Church G.M."/>
            <person name="Richardson P."/>
            <person name="Chisholm S.W."/>
        </authorList>
    </citation>
    <scope>NUCLEOTIDE SEQUENCE [LARGE SCALE GENOMIC DNA]</scope>
    <source>
        <strain evidence="1 2">MIT 9303</strain>
    </source>
</reference>
<dbReference type="STRING" id="59922.P9303_02791"/>
<accession>A2C6C4</accession>
<gene>
    <name evidence="1" type="ordered locus">P9303_02791</name>
</gene>
<name>A2C6C4_PROM3</name>
<sequence length="79" mass="9008">MPTALFEKIIKDLCAIPRLHHLQLSPFKVNEPIVWPRIHELLELIQSKLTNEIITLTTNTGLLNESNIKSSTKHNLGKL</sequence>
<dbReference type="KEGG" id="pmf:P9303_02791"/>
<dbReference type="InterPro" id="IPR013785">
    <property type="entry name" value="Aldolase_TIM"/>
</dbReference>
<dbReference type="EMBL" id="CP000554">
    <property type="protein sequence ID" value="ABM77034.1"/>
    <property type="molecule type" value="Genomic_DNA"/>
</dbReference>
<dbReference type="AlphaFoldDB" id="A2C6C4"/>
<dbReference type="Proteomes" id="UP000002274">
    <property type="component" value="Chromosome"/>
</dbReference>
<proteinExistence type="predicted"/>